<dbReference type="CDD" id="cd01056">
    <property type="entry name" value="Euk_Ferritin"/>
    <property type="match status" value="1"/>
</dbReference>
<dbReference type="GO" id="GO:0006879">
    <property type="term" value="P:intracellular iron ion homeostasis"/>
    <property type="evidence" value="ECO:0007669"/>
    <property type="project" value="UniProtKB-KW"/>
</dbReference>
<evidence type="ECO:0000256" key="5">
    <source>
        <dbReference type="PIRSR" id="PIRSR601519-1"/>
    </source>
</evidence>
<feature type="binding site" evidence="5">
    <location>
        <position position="110"/>
    </location>
    <ligand>
        <name>Fe cation</name>
        <dbReference type="ChEBI" id="CHEBI:24875"/>
        <label>1</label>
    </ligand>
</feature>
<feature type="binding site" evidence="5">
    <location>
        <position position="228"/>
    </location>
    <ligand>
        <name>Fe cation</name>
        <dbReference type="ChEBI" id="CHEBI:24875"/>
        <label>1</label>
    </ligand>
</feature>
<dbReference type="PANTHER" id="PTHR11431">
    <property type="entry name" value="FERRITIN"/>
    <property type="match status" value="1"/>
</dbReference>
<organism evidence="9">
    <name type="scientific">Guillardia theta</name>
    <name type="common">Cryptophyte</name>
    <name type="synonym">Cryptomonas phi</name>
    <dbReference type="NCBI Taxonomy" id="55529"/>
    <lineage>
        <taxon>Eukaryota</taxon>
        <taxon>Cryptophyceae</taxon>
        <taxon>Pyrenomonadales</taxon>
        <taxon>Geminigeraceae</taxon>
        <taxon>Guillardia</taxon>
    </lineage>
</organism>
<feature type="binding site" evidence="5">
    <location>
        <position position="148"/>
    </location>
    <ligand>
        <name>Fe cation</name>
        <dbReference type="ChEBI" id="CHEBI:24875"/>
        <label>1</label>
    </ligand>
</feature>
<evidence type="ECO:0000256" key="2">
    <source>
        <dbReference type="ARBA" id="ARBA00022434"/>
    </source>
</evidence>
<keyword evidence="3 5" id="KW-0479">Metal-binding</keyword>
<gene>
    <name evidence="9" type="ORF">GTHE00462_LOCUS40006</name>
</gene>
<evidence type="ECO:0000256" key="3">
    <source>
        <dbReference type="ARBA" id="ARBA00022723"/>
    </source>
</evidence>
<dbReference type="InterPro" id="IPR001519">
    <property type="entry name" value="Ferritin"/>
</dbReference>
<dbReference type="InterPro" id="IPR012347">
    <property type="entry name" value="Ferritin-like"/>
</dbReference>
<keyword evidence="4 5" id="KW-0408">Iron</keyword>
<evidence type="ECO:0000313" key="9">
    <source>
        <dbReference type="EMBL" id="CAE2342010.1"/>
    </source>
</evidence>
<dbReference type="GO" id="GO:0008198">
    <property type="term" value="F:ferrous iron binding"/>
    <property type="evidence" value="ECO:0007669"/>
    <property type="project" value="TreeGrafter"/>
</dbReference>
<dbReference type="PROSITE" id="PS50905">
    <property type="entry name" value="FERRITIN_LIKE"/>
    <property type="match status" value="1"/>
</dbReference>
<keyword evidence="7" id="KW-0732">Signal</keyword>
<comment type="function">
    <text evidence="6">Stores iron in a soluble, non-toxic, readily available form. Important for iron homeostasis. Iron is taken up in the ferrous form and deposited as ferric hydroxides after oxidation.</text>
</comment>
<evidence type="ECO:0000259" key="8">
    <source>
        <dbReference type="PROSITE" id="PS50905"/>
    </source>
</evidence>
<dbReference type="GO" id="GO:0005737">
    <property type="term" value="C:cytoplasm"/>
    <property type="evidence" value="ECO:0007669"/>
    <property type="project" value="TreeGrafter"/>
</dbReference>
<evidence type="ECO:0000256" key="7">
    <source>
        <dbReference type="SAM" id="SignalP"/>
    </source>
</evidence>
<evidence type="ECO:0000256" key="1">
    <source>
        <dbReference type="ARBA" id="ARBA00007513"/>
    </source>
</evidence>
<dbReference type="InterPro" id="IPR009040">
    <property type="entry name" value="Ferritin-like_diiron"/>
</dbReference>
<feature type="signal peptide" evidence="7">
    <location>
        <begin position="1"/>
        <end position="21"/>
    </location>
</feature>
<accession>A0A7S4ULG2</accession>
<dbReference type="InterPro" id="IPR009078">
    <property type="entry name" value="Ferritin-like_SF"/>
</dbReference>
<dbReference type="SUPFAM" id="SSF47240">
    <property type="entry name" value="Ferritin-like"/>
    <property type="match status" value="1"/>
</dbReference>
<sequence length="274" mass="30941">MWIKLPYICASIAAMASLADAFAPSTALLRSRSNMRSLARAGPAAVRIRAAKEQPDQVIDFGKVGFSDAENQMRSLVFQPEEGETEPESRCRVNWDIKLEQALNDHINVEYTASYAYHALFSYFDRDTVALKGFAKFFADQSQEERGHAEQFMKYQNTRGGKVVLKPLAVPDMQFSRVDGTSDALYAFELALMLEKFVYRKLLDLHALGAECEDPQFCDEIENYLGDQQDETRPCKVRAIKTMAEYVAQIKRVGTGHGVWDLDKKLEEEMQAAA</sequence>
<comment type="similarity">
    <text evidence="1 6">Belongs to the ferritin family.</text>
</comment>
<dbReference type="EMBL" id="HBKN01051305">
    <property type="protein sequence ID" value="CAE2342010.1"/>
    <property type="molecule type" value="Transcribed_RNA"/>
</dbReference>
<dbReference type="AlphaFoldDB" id="A0A7S4ULG2"/>
<proteinExistence type="inferred from homology"/>
<feature type="domain" description="Ferritin-like diiron" evidence="8">
    <location>
        <begin position="93"/>
        <end position="247"/>
    </location>
</feature>
<dbReference type="InterPro" id="IPR008331">
    <property type="entry name" value="Ferritin_DPS_dom"/>
</dbReference>
<keyword evidence="6" id="KW-0560">Oxidoreductase</keyword>
<dbReference type="Gene3D" id="1.20.1260.10">
    <property type="match status" value="1"/>
</dbReference>
<reference evidence="9" key="1">
    <citation type="submission" date="2021-01" db="EMBL/GenBank/DDBJ databases">
        <authorList>
            <person name="Corre E."/>
            <person name="Pelletier E."/>
            <person name="Niang G."/>
            <person name="Scheremetjew M."/>
            <person name="Finn R."/>
            <person name="Kale V."/>
            <person name="Holt S."/>
            <person name="Cochrane G."/>
            <person name="Meng A."/>
            <person name="Brown T."/>
            <person name="Cohen L."/>
        </authorList>
    </citation>
    <scope>NUCLEOTIDE SEQUENCE</scope>
    <source>
        <strain evidence="9">CCMP 2712</strain>
    </source>
</reference>
<dbReference type="EC" id="1.16.3.1" evidence="6"/>
<comment type="catalytic activity">
    <reaction evidence="6">
        <text>4 Fe(2+) + O2 + 4 H(+) = 4 Fe(3+) + 2 H2O</text>
        <dbReference type="Rhea" id="RHEA:11148"/>
        <dbReference type="ChEBI" id="CHEBI:15377"/>
        <dbReference type="ChEBI" id="CHEBI:15378"/>
        <dbReference type="ChEBI" id="CHEBI:15379"/>
        <dbReference type="ChEBI" id="CHEBI:29033"/>
        <dbReference type="ChEBI" id="CHEBI:29034"/>
        <dbReference type="EC" id="1.16.3.1"/>
    </reaction>
</comment>
<dbReference type="GO" id="GO:0008199">
    <property type="term" value="F:ferric iron binding"/>
    <property type="evidence" value="ECO:0007669"/>
    <property type="project" value="InterPro"/>
</dbReference>
<evidence type="ECO:0000256" key="4">
    <source>
        <dbReference type="ARBA" id="ARBA00023004"/>
    </source>
</evidence>
<name>A0A7S4ULG2_GUITH</name>
<dbReference type="PANTHER" id="PTHR11431:SF75">
    <property type="entry name" value="FERRITIN"/>
    <property type="match status" value="1"/>
</dbReference>
<dbReference type="GO" id="GO:0004322">
    <property type="term" value="F:ferroxidase activity"/>
    <property type="evidence" value="ECO:0007669"/>
    <property type="project" value="UniProtKB-EC"/>
</dbReference>
<feature type="binding site" evidence="5">
    <location>
        <position position="195"/>
    </location>
    <ligand>
        <name>Fe cation</name>
        <dbReference type="ChEBI" id="CHEBI:24875"/>
        <label>1</label>
    </ligand>
</feature>
<dbReference type="GO" id="GO:0006826">
    <property type="term" value="P:iron ion transport"/>
    <property type="evidence" value="ECO:0007669"/>
    <property type="project" value="InterPro"/>
</dbReference>
<evidence type="ECO:0000256" key="6">
    <source>
        <dbReference type="RuleBase" id="RU361145"/>
    </source>
</evidence>
<feature type="binding site" evidence="5">
    <location>
        <position position="145"/>
    </location>
    <ligand>
        <name>Fe cation</name>
        <dbReference type="ChEBI" id="CHEBI:24875"/>
        <label>1</label>
    </ligand>
</feature>
<feature type="chain" id="PRO_5031409902" description="Ferritin" evidence="7">
    <location>
        <begin position="22"/>
        <end position="274"/>
    </location>
</feature>
<dbReference type="Pfam" id="PF00210">
    <property type="entry name" value="Ferritin"/>
    <property type="match status" value="1"/>
</dbReference>
<protein>
    <recommendedName>
        <fullName evidence="6">Ferritin</fullName>
        <ecNumber evidence="6">1.16.3.1</ecNumber>
    </recommendedName>
</protein>
<keyword evidence="2 6" id="KW-0409">Iron storage</keyword>